<evidence type="ECO:0000256" key="8">
    <source>
        <dbReference type="ARBA" id="ARBA00022741"/>
    </source>
</evidence>
<protein>
    <recommendedName>
        <fullName evidence="5">DNA repair protein RAD50</fullName>
    </recommendedName>
</protein>
<evidence type="ECO:0000256" key="12">
    <source>
        <dbReference type="ARBA" id="ARBA00022840"/>
    </source>
</evidence>
<keyword evidence="6" id="KW-0158">Chromosome</keyword>
<dbReference type="Proteomes" id="UP000191024">
    <property type="component" value="Chromosome F"/>
</dbReference>
<evidence type="ECO:0000256" key="13">
    <source>
        <dbReference type="ARBA" id="ARBA00022842"/>
    </source>
</evidence>
<dbReference type="NCBIfam" id="TIGR00606">
    <property type="entry name" value="rad50"/>
    <property type="match status" value="1"/>
</dbReference>
<reference evidence="23" key="1">
    <citation type="submission" date="2016-03" db="EMBL/GenBank/DDBJ databases">
        <authorList>
            <person name="Devillers H."/>
        </authorList>
    </citation>
    <scope>NUCLEOTIDE SEQUENCE [LARGE SCALE GENOMIC DNA]</scope>
</reference>
<keyword evidence="7 19" id="KW-0479">Metal-binding</keyword>
<feature type="binding site" evidence="19">
    <location>
        <position position="676"/>
    </location>
    <ligand>
        <name>Zn(2+)</name>
        <dbReference type="ChEBI" id="CHEBI:29105"/>
    </ligand>
</feature>
<dbReference type="GO" id="GO:0000794">
    <property type="term" value="C:condensed nuclear chromosome"/>
    <property type="evidence" value="ECO:0007669"/>
    <property type="project" value="TreeGrafter"/>
</dbReference>
<keyword evidence="11 19" id="KW-0862">Zinc</keyword>
<evidence type="ECO:0000256" key="19">
    <source>
        <dbReference type="PROSITE-ProRule" id="PRU00471"/>
    </source>
</evidence>
<evidence type="ECO:0000256" key="11">
    <source>
        <dbReference type="ARBA" id="ARBA00022833"/>
    </source>
</evidence>
<dbReference type="Pfam" id="PF13476">
    <property type="entry name" value="AAA_23"/>
    <property type="match status" value="1"/>
</dbReference>
<dbReference type="GO" id="GO:0000722">
    <property type="term" value="P:telomere maintenance via recombination"/>
    <property type="evidence" value="ECO:0007669"/>
    <property type="project" value="TreeGrafter"/>
</dbReference>
<feature type="domain" description="Zinc-hook" evidence="21">
    <location>
        <begin position="626"/>
        <end position="727"/>
    </location>
</feature>
<dbReference type="InterPro" id="IPR013134">
    <property type="entry name" value="Zn_hook_RAD50"/>
</dbReference>
<evidence type="ECO:0000256" key="6">
    <source>
        <dbReference type="ARBA" id="ARBA00022454"/>
    </source>
</evidence>
<dbReference type="GO" id="GO:0051880">
    <property type="term" value="F:G-quadruplex DNA binding"/>
    <property type="evidence" value="ECO:0007669"/>
    <property type="project" value="TreeGrafter"/>
</dbReference>
<evidence type="ECO:0000256" key="3">
    <source>
        <dbReference type="ARBA" id="ARBA00004286"/>
    </source>
</evidence>
<evidence type="ECO:0000256" key="1">
    <source>
        <dbReference type="ARBA" id="ARBA00001947"/>
    </source>
</evidence>
<accession>A0A1G4JWT8</accession>
<dbReference type="PANTHER" id="PTHR18867">
    <property type="entry name" value="RAD50"/>
    <property type="match status" value="1"/>
</dbReference>
<proteinExistence type="inferred from homology"/>
<evidence type="ECO:0000256" key="9">
    <source>
        <dbReference type="ARBA" id="ARBA00022763"/>
    </source>
</evidence>
<dbReference type="SUPFAM" id="SSF52540">
    <property type="entry name" value="P-loop containing nucleoside triphosphate hydrolases"/>
    <property type="match status" value="1"/>
</dbReference>
<dbReference type="EMBL" id="LT598467">
    <property type="protein sequence ID" value="SCU95523.1"/>
    <property type="molecule type" value="Genomic_DNA"/>
</dbReference>
<evidence type="ECO:0000256" key="2">
    <source>
        <dbReference type="ARBA" id="ARBA00004123"/>
    </source>
</evidence>
<dbReference type="Pfam" id="PF04423">
    <property type="entry name" value="Rad50_zn_hook"/>
    <property type="match status" value="1"/>
</dbReference>
<keyword evidence="16" id="KW-0539">Nucleus</keyword>
<sequence>MSAIYKLSIQGIRSFDSNDRETIEFGKPLTLIVGSNGSGKTTIIECLKYATTGDLPPNSKGGAFVHDPKITGEKDVRAQVKLAFVSANNVNMIVTRNIQLLAKKTSNTFKTLEGQLVAINKSGRTTLSSRAAELDVQVPLYMGVPRSILDYVIFCHQEDSLWPLSEPSNLKKRFDEIFQAMKFTKALDNLKVIRKDISVDIKLLKQSVEYLKVERERGRATKVNIASLEQKIADHMRLVESTDRELERITEQSDRLFKSNQEFQEVLSRLEGLRHSQKSIVDQIKRLKETTEIVEAPKAHLEGLLANFTAVIEDRKQQLKSVEESLAREQQRLGEAREKINNLSSRKGELIAKKARFEEIIALRNKTCNEISTSQNLNGEDVMQLLLEKLRLSEAVAQKNSLQNNAEKRRLEARCSEVEAARVKDEQQLSYCRSDHSKLMEELDSLRHSLKAKTATDDDLSEQRLSLAKFRTHLEDRQRSGDMERTIAQIQGKNEQIVVMENELENVQKEILRATRQSDLMARYSLSKKRLEELQSKLKESTNILADDTKAADWKLTPHSDLELAIKKVGLDLQGSLAVALSDVSDARKTVTEDKFMSSQWRNDKDLQSDALTVVELSIKRALPGDCSLDDYDEAFNETEESYKIALENLKMHRTTLEFNLKALEVAKVNNCCYLCQRDFEDKNEQSKLLKELERRTQTDFEKTLVEAVQEEKRYLDSLRKVEKDVMKRNDLVGSISRLDHKLNEVIKRLKTREEILAKKEERASAIKSDMNYFEGIVRPVVEKICLLKKQFHEEQKGERNLADEISIFSQGDRKLQTIEELQNTQLILNTDLKKLRKDIDLLQDEKEARSRETNNLINLIHERRFKLTELEKEAQENVGLQKRIIDCERSIDEMASTISSISGRVESHHSKISAARNELDDSLRKFEASEAKDRAECAGYRFSIERIERLDSEIEDYEMHNVGKLEECDGEIGLQQEVIKESTEKVEYLSNLLAAESKKIEDSRNEQRNLRLNLDLLDLQSQLHSVTEEIEHLDTRNAEAQRSSYQEESTRLRSLFEKFSADNAGRLGEIKQLQNQINALVNLLRTDYKNVDDKYQNEWLKLQTKTIVTDDIEVYLKLLDSAIMKYHSVKMQDINRIMDELWKRTYSGTDVDTIKIKSDETSSTTKAKSYNYRVVMYKQDAELDMRGRCSAGQKVLASIIIRLALSESFGTNCGVIALDEPTTNLDEENIESLAKSLNNIIELRRHQKNFQLIVITHDEKFLNYMGAADFTDHFYKVKRDDRQKSQIEWVSLKKVIV</sequence>
<evidence type="ECO:0000256" key="17">
    <source>
        <dbReference type="ARBA" id="ARBA00023254"/>
    </source>
</evidence>
<dbReference type="GO" id="GO:0005524">
    <property type="term" value="F:ATP binding"/>
    <property type="evidence" value="ECO:0007669"/>
    <property type="project" value="UniProtKB-KW"/>
</dbReference>
<dbReference type="GO" id="GO:0070192">
    <property type="term" value="P:chromosome organization involved in meiotic cell cycle"/>
    <property type="evidence" value="ECO:0007669"/>
    <property type="project" value="TreeGrafter"/>
</dbReference>
<dbReference type="InterPro" id="IPR027417">
    <property type="entry name" value="P-loop_NTPase"/>
</dbReference>
<dbReference type="GO" id="GO:0043047">
    <property type="term" value="F:single-stranded telomeric DNA binding"/>
    <property type="evidence" value="ECO:0007669"/>
    <property type="project" value="TreeGrafter"/>
</dbReference>
<dbReference type="STRING" id="1230905.A0A1G4JWT8"/>
<evidence type="ECO:0000256" key="10">
    <source>
        <dbReference type="ARBA" id="ARBA00022801"/>
    </source>
</evidence>
<dbReference type="PROSITE" id="PS51131">
    <property type="entry name" value="ZN_HOOK"/>
    <property type="match status" value="1"/>
</dbReference>
<keyword evidence="17" id="KW-0469">Meiosis</keyword>
<comment type="cofactor">
    <cofactor evidence="1">
        <name>Zn(2+)</name>
        <dbReference type="ChEBI" id="CHEBI:29105"/>
    </cofactor>
</comment>
<comment type="subcellular location">
    <subcellularLocation>
        <location evidence="3">Chromosome</location>
    </subcellularLocation>
    <subcellularLocation>
        <location evidence="2">Nucleus</location>
    </subcellularLocation>
</comment>
<feature type="coiled-coil region" evidence="20">
    <location>
        <begin position="819"/>
        <end position="853"/>
    </location>
</feature>
<evidence type="ECO:0000313" key="22">
    <source>
        <dbReference type="EMBL" id="SCU95523.1"/>
    </source>
</evidence>
<feature type="coiled-coil region" evidence="20">
    <location>
        <begin position="994"/>
        <end position="1044"/>
    </location>
</feature>
<comment type="similarity">
    <text evidence="4">Belongs to the SMC family. RAD50 subfamily.</text>
</comment>
<dbReference type="Pfam" id="PF13558">
    <property type="entry name" value="SbcC_Walker_B"/>
    <property type="match status" value="1"/>
</dbReference>
<dbReference type="Gene3D" id="3.40.50.300">
    <property type="entry name" value="P-loop containing nucleotide triphosphate hydrolases"/>
    <property type="match status" value="2"/>
</dbReference>
<evidence type="ECO:0000256" key="20">
    <source>
        <dbReference type="SAM" id="Coils"/>
    </source>
</evidence>
<dbReference type="GO" id="GO:0046872">
    <property type="term" value="F:metal ion binding"/>
    <property type="evidence" value="ECO:0007669"/>
    <property type="project" value="UniProtKB-UniRule"/>
</dbReference>
<evidence type="ECO:0000256" key="18">
    <source>
        <dbReference type="ARBA" id="ARBA00049360"/>
    </source>
</evidence>
<evidence type="ECO:0000259" key="21">
    <source>
        <dbReference type="PROSITE" id="PS51131"/>
    </source>
</evidence>
<dbReference type="GO" id="GO:0007004">
    <property type="term" value="P:telomere maintenance via telomerase"/>
    <property type="evidence" value="ECO:0007669"/>
    <property type="project" value="TreeGrafter"/>
</dbReference>
<feature type="coiled-coil region" evidence="20">
    <location>
        <begin position="225"/>
        <end position="252"/>
    </location>
</feature>
<keyword evidence="10" id="KW-0378">Hydrolase</keyword>
<dbReference type="FunFam" id="3.40.50.300:FF:000593">
    <property type="entry name" value="DNA repair protein RAD50"/>
    <property type="match status" value="1"/>
</dbReference>
<dbReference type="GO" id="GO:0000725">
    <property type="term" value="P:recombinational repair"/>
    <property type="evidence" value="ECO:0007669"/>
    <property type="project" value="UniProtKB-ARBA"/>
</dbReference>
<dbReference type="FunFam" id="3.40.50.300:FF:001195">
    <property type="entry name" value="DNA repair protein rad50"/>
    <property type="match status" value="1"/>
</dbReference>
<gene>
    <name evidence="22" type="ORF">LAMI_0F02762G</name>
</gene>
<dbReference type="GO" id="GO:0003691">
    <property type="term" value="F:double-stranded telomeric DNA binding"/>
    <property type="evidence" value="ECO:0007669"/>
    <property type="project" value="TreeGrafter"/>
</dbReference>
<dbReference type="GO" id="GO:0007127">
    <property type="term" value="P:meiosis I"/>
    <property type="evidence" value="ECO:0007669"/>
    <property type="project" value="UniProtKB-ARBA"/>
</dbReference>
<keyword evidence="12" id="KW-0067">ATP-binding</keyword>
<evidence type="ECO:0000256" key="15">
    <source>
        <dbReference type="ARBA" id="ARBA00023204"/>
    </source>
</evidence>
<evidence type="ECO:0000256" key="5">
    <source>
        <dbReference type="ARBA" id="ARBA00017893"/>
    </source>
</evidence>
<evidence type="ECO:0000256" key="16">
    <source>
        <dbReference type="ARBA" id="ARBA00023242"/>
    </source>
</evidence>
<feature type="coiled-coil region" evidence="20">
    <location>
        <begin position="392"/>
        <end position="428"/>
    </location>
</feature>
<dbReference type="GO" id="GO:0030870">
    <property type="term" value="C:Mre11 complex"/>
    <property type="evidence" value="ECO:0007669"/>
    <property type="project" value="InterPro"/>
</dbReference>
<dbReference type="InterPro" id="IPR038729">
    <property type="entry name" value="Rad50/SbcC_AAA"/>
</dbReference>
<keyword evidence="15" id="KW-0234">DNA repair</keyword>
<feature type="coiled-coil region" evidence="20">
    <location>
        <begin position="312"/>
        <end position="353"/>
    </location>
</feature>
<dbReference type="OrthoDB" id="18797at2759"/>
<evidence type="ECO:0000256" key="7">
    <source>
        <dbReference type="ARBA" id="ARBA00022723"/>
    </source>
</evidence>
<evidence type="ECO:0000256" key="4">
    <source>
        <dbReference type="ARBA" id="ARBA00009439"/>
    </source>
</evidence>
<dbReference type="InterPro" id="IPR004584">
    <property type="entry name" value="Rad50_eukaryotes"/>
</dbReference>
<dbReference type="GO" id="GO:0016887">
    <property type="term" value="F:ATP hydrolysis activity"/>
    <property type="evidence" value="ECO:0007669"/>
    <property type="project" value="InterPro"/>
</dbReference>
<keyword evidence="13" id="KW-0460">Magnesium</keyword>
<keyword evidence="9" id="KW-0227">DNA damage</keyword>
<keyword evidence="23" id="KW-1185">Reference proteome</keyword>
<keyword evidence="8" id="KW-0547">Nucleotide-binding</keyword>
<dbReference type="PANTHER" id="PTHR18867:SF12">
    <property type="entry name" value="DNA REPAIR PROTEIN RAD50"/>
    <property type="match status" value="1"/>
</dbReference>
<evidence type="ECO:0000256" key="14">
    <source>
        <dbReference type="ARBA" id="ARBA00023054"/>
    </source>
</evidence>
<comment type="catalytic activity">
    <reaction evidence="18">
        <text>ATP + H2O = ADP + phosphate + H(+)</text>
        <dbReference type="Rhea" id="RHEA:13065"/>
        <dbReference type="ChEBI" id="CHEBI:15377"/>
        <dbReference type="ChEBI" id="CHEBI:15378"/>
        <dbReference type="ChEBI" id="CHEBI:30616"/>
        <dbReference type="ChEBI" id="CHEBI:43474"/>
        <dbReference type="ChEBI" id="CHEBI:456216"/>
    </reaction>
</comment>
<keyword evidence="14 20" id="KW-0175">Coiled coil</keyword>
<dbReference type="GO" id="GO:0006303">
    <property type="term" value="P:double-strand break repair via nonhomologous end joining"/>
    <property type="evidence" value="ECO:0007669"/>
    <property type="project" value="UniProtKB-ARBA"/>
</dbReference>
<organism evidence="22 23">
    <name type="scientific">Lachancea mirantina</name>
    <dbReference type="NCBI Taxonomy" id="1230905"/>
    <lineage>
        <taxon>Eukaryota</taxon>
        <taxon>Fungi</taxon>
        <taxon>Dikarya</taxon>
        <taxon>Ascomycota</taxon>
        <taxon>Saccharomycotina</taxon>
        <taxon>Saccharomycetes</taxon>
        <taxon>Saccharomycetales</taxon>
        <taxon>Saccharomycetaceae</taxon>
        <taxon>Lachancea</taxon>
    </lineage>
</organism>
<evidence type="ECO:0000313" key="23">
    <source>
        <dbReference type="Proteomes" id="UP000191024"/>
    </source>
</evidence>
<feature type="binding site" evidence="19">
    <location>
        <position position="673"/>
    </location>
    <ligand>
        <name>Zn(2+)</name>
        <dbReference type="ChEBI" id="CHEBI:29105"/>
    </ligand>
</feature>
<name>A0A1G4JWT8_9SACH</name>
<feature type="coiled-coil region" evidence="20">
    <location>
        <begin position="483"/>
        <end position="551"/>
    </location>
</feature>